<dbReference type="PANTHER" id="PTHR18952">
    <property type="entry name" value="CARBONIC ANHYDRASE"/>
    <property type="match status" value="1"/>
</dbReference>
<dbReference type="GO" id="GO:0006730">
    <property type="term" value="P:one-carbon metabolic process"/>
    <property type="evidence" value="ECO:0007669"/>
    <property type="project" value="TreeGrafter"/>
</dbReference>
<evidence type="ECO:0000313" key="4">
    <source>
        <dbReference type="WBParaSite" id="Minc3s11519g44955"/>
    </source>
</evidence>
<keyword evidence="3" id="KW-1185">Reference proteome</keyword>
<dbReference type="SUPFAM" id="SSF51069">
    <property type="entry name" value="Carbonic anhydrase"/>
    <property type="match status" value="1"/>
</dbReference>
<dbReference type="Pfam" id="PF00194">
    <property type="entry name" value="Carb_anhydrase"/>
    <property type="match status" value="1"/>
</dbReference>
<feature type="domain" description="Alpha-carbonic anhydrase" evidence="2">
    <location>
        <begin position="1"/>
        <end position="166"/>
    </location>
</feature>
<name>A0A914NVW5_MELIC</name>
<comment type="similarity">
    <text evidence="1">Belongs to the alpha-carbonic anhydrase family.</text>
</comment>
<dbReference type="GO" id="GO:0004089">
    <property type="term" value="F:carbonate dehydratase activity"/>
    <property type="evidence" value="ECO:0007669"/>
    <property type="project" value="InterPro"/>
</dbReference>
<dbReference type="Proteomes" id="UP000887563">
    <property type="component" value="Unplaced"/>
</dbReference>
<dbReference type="PROSITE" id="PS51144">
    <property type="entry name" value="ALPHA_CA_2"/>
    <property type="match status" value="1"/>
</dbReference>
<reference evidence="4" key="1">
    <citation type="submission" date="2022-11" db="UniProtKB">
        <authorList>
            <consortium name="WormBaseParasite"/>
        </authorList>
    </citation>
    <scope>IDENTIFICATION</scope>
</reference>
<evidence type="ECO:0000256" key="1">
    <source>
        <dbReference type="ARBA" id="ARBA00010718"/>
    </source>
</evidence>
<protein>
    <submittedName>
        <fullName evidence="4">Alpha-carbonic anhydrase domain-containing protein</fullName>
    </submittedName>
</protein>
<evidence type="ECO:0000259" key="2">
    <source>
        <dbReference type="PROSITE" id="PS51144"/>
    </source>
</evidence>
<dbReference type="PANTHER" id="PTHR18952:SF208">
    <property type="entry name" value="CARBONIC ANHYDRASE XA-RELATED"/>
    <property type="match status" value="1"/>
</dbReference>
<accession>A0A914NVW5</accession>
<dbReference type="AlphaFoldDB" id="A0A914NVW5"/>
<dbReference type="GO" id="GO:0008270">
    <property type="term" value="F:zinc ion binding"/>
    <property type="evidence" value="ECO:0007669"/>
    <property type="project" value="InterPro"/>
</dbReference>
<dbReference type="InterPro" id="IPR023561">
    <property type="entry name" value="Carbonic_anhydrase_a-class"/>
</dbReference>
<dbReference type="InterPro" id="IPR036398">
    <property type="entry name" value="CA_dom_sf"/>
</dbReference>
<dbReference type="InterPro" id="IPR001148">
    <property type="entry name" value="CA_dom"/>
</dbReference>
<sequence>MKIQLLAYNSDLYENFTQAQSQPRGLLAVGIIVDIGDRTSVELKRLAKAAINIKYRNQVVQIKHFQPSALLPHTDYYITYEGSLTFPGCFETVNWVIYNSPIYITAEDLNLWSELLQSEKPTEINTNLKKKNQVDDSSLLSSPPITLSSNFRPLKAQNGRILRTNINIKLKVIYLMNQNRRGSKVW</sequence>
<evidence type="ECO:0000313" key="3">
    <source>
        <dbReference type="Proteomes" id="UP000887563"/>
    </source>
</evidence>
<dbReference type="Gene3D" id="3.10.200.10">
    <property type="entry name" value="Alpha carbonic anhydrase"/>
    <property type="match status" value="1"/>
</dbReference>
<dbReference type="WBParaSite" id="Minc3s11519g44955">
    <property type="protein sequence ID" value="Minc3s11519g44955"/>
    <property type="gene ID" value="Minc3s11519g44955"/>
</dbReference>
<dbReference type="SMART" id="SM01057">
    <property type="entry name" value="Carb_anhydrase"/>
    <property type="match status" value="1"/>
</dbReference>
<proteinExistence type="inferred from homology"/>
<organism evidence="3 4">
    <name type="scientific">Meloidogyne incognita</name>
    <name type="common">Southern root-knot nematode worm</name>
    <name type="synonym">Oxyuris incognita</name>
    <dbReference type="NCBI Taxonomy" id="6306"/>
    <lineage>
        <taxon>Eukaryota</taxon>
        <taxon>Metazoa</taxon>
        <taxon>Ecdysozoa</taxon>
        <taxon>Nematoda</taxon>
        <taxon>Chromadorea</taxon>
        <taxon>Rhabditida</taxon>
        <taxon>Tylenchina</taxon>
        <taxon>Tylenchomorpha</taxon>
        <taxon>Tylenchoidea</taxon>
        <taxon>Meloidogynidae</taxon>
        <taxon>Meloidogyninae</taxon>
        <taxon>Meloidogyne</taxon>
        <taxon>Meloidogyne incognita group</taxon>
    </lineage>
</organism>